<feature type="region of interest" description="Disordered" evidence="1">
    <location>
        <begin position="80"/>
        <end position="118"/>
    </location>
</feature>
<sequence>MYKSSLVLFVVGLISLASAIPYDIDAAQGVDMLSQQVGDYTRPEIMENLGSPSDLYENEYELLAARIGRRRSRIFKRASIRSSAAENKSDDEESEDNQVSSKDKRAHANLPAVLPALG</sequence>
<protein>
    <submittedName>
        <fullName evidence="3">Uncharacterized protein</fullName>
    </submittedName>
</protein>
<comment type="caution">
    <text evidence="3">The sequence shown here is derived from an EMBL/GenBank/DDBJ whole genome shotgun (WGS) entry which is preliminary data.</text>
</comment>
<dbReference type="OrthoDB" id="10502569at2759"/>
<proteinExistence type="predicted"/>
<accession>A0A1R1XI09</accession>
<keyword evidence="4" id="KW-1185">Reference proteome</keyword>
<dbReference type="AlphaFoldDB" id="A0A1R1XI09"/>
<dbReference type="Proteomes" id="UP000187283">
    <property type="component" value="Unassembled WGS sequence"/>
</dbReference>
<dbReference type="EMBL" id="LSSN01003142">
    <property type="protein sequence ID" value="OMJ14250.1"/>
    <property type="molecule type" value="Genomic_DNA"/>
</dbReference>
<feature type="signal peptide" evidence="2">
    <location>
        <begin position="1"/>
        <end position="19"/>
    </location>
</feature>
<keyword evidence="2" id="KW-0732">Signal</keyword>
<organism evidence="3 4">
    <name type="scientific">Smittium culicis</name>
    <dbReference type="NCBI Taxonomy" id="133412"/>
    <lineage>
        <taxon>Eukaryota</taxon>
        <taxon>Fungi</taxon>
        <taxon>Fungi incertae sedis</taxon>
        <taxon>Zoopagomycota</taxon>
        <taxon>Kickxellomycotina</taxon>
        <taxon>Harpellomycetes</taxon>
        <taxon>Harpellales</taxon>
        <taxon>Legeriomycetaceae</taxon>
        <taxon>Smittium</taxon>
    </lineage>
</organism>
<gene>
    <name evidence="3" type="ORF">AYI70_g8000</name>
</gene>
<reference evidence="3 4" key="1">
    <citation type="submission" date="2017-01" db="EMBL/GenBank/DDBJ databases">
        <authorList>
            <person name="Mah S.A."/>
            <person name="Swanson W.J."/>
            <person name="Moy G.W."/>
            <person name="Vacquier V.D."/>
        </authorList>
    </citation>
    <scope>NUCLEOTIDE SEQUENCE [LARGE SCALE GENOMIC DNA]</scope>
    <source>
        <strain evidence="3 4">GSMNP</strain>
    </source>
</reference>
<evidence type="ECO:0000256" key="1">
    <source>
        <dbReference type="SAM" id="MobiDB-lite"/>
    </source>
</evidence>
<evidence type="ECO:0000313" key="3">
    <source>
        <dbReference type="EMBL" id="OMJ14250.1"/>
    </source>
</evidence>
<evidence type="ECO:0000256" key="2">
    <source>
        <dbReference type="SAM" id="SignalP"/>
    </source>
</evidence>
<feature type="chain" id="PRO_5012209936" evidence="2">
    <location>
        <begin position="20"/>
        <end position="118"/>
    </location>
</feature>
<evidence type="ECO:0000313" key="4">
    <source>
        <dbReference type="Proteomes" id="UP000187283"/>
    </source>
</evidence>
<name>A0A1R1XI09_9FUNG</name>